<feature type="domain" description="Helix-turn-helix" evidence="1">
    <location>
        <begin position="31"/>
        <end position="80"/>
    </location>
</feature>
<evidence type="ECO:0000313" key="3">
    <source>
        <dbReference type="Proteomes" id="UP000199585"/>
    </source>
</evidence>
<reference evidence="2 3" key="1">
    <citation type="submission" date="2016-10" db="EMBL/GenBank/DDBJ databases">
        <authorList>
            <person name="de Groot N.N."/>
        </authorList>
    </citation>
    <scope>NUCLEOTIDE SEQUENCE [LARGE SCALE GENOMIC DNA]</scope>
    <source>
        <strain evidence="2 3">DSM 16213</strain>
    </source>
</reference>
<keyword evidence="3" id="KW-1185">Reference proteome</keyword>
<proteinExistence type="predicted"/>
<evidence type="ECO:0000313" key="2">
    <source>
        <dbReference type="EMBL" id="SEN21190.1"/>
    </source>
</evidence>
<organism evidence="2 3">
    <name type="scientific">Loktanella fryxellensis</name>
    <dbReference type="NCBI Taxonomy" id="245187"/>
    <lineage>
        <taxon>Bacteria</taxon>
        <taxon>Pseudomonadati</taxon>
        <taxon>Pseudomonadota</taxon>
        <taxon>Alphaproteobacteria</taxon>
        <taxon>Rhodobacterales</taxon>
        <taxon>Roseobacteraceae</taxon>
        <taxon>Loktanella</taxon>
    </lineage>
</organism>
<dbReference type="RefSeq" id="WP_089902536.1">
    <property type="nucleotide sequence ID" value="NZ_FOCI01000011.1"/>
</dbReference>
<dbReference type="OrthoDB" id="9806994at2"/>
<sequence>MIECIDELAAVVAARVIEALPRVRFPITPEYLSADQVTQMTGFSPKWLEARRADRSGPPYIKIGNNVRYRTSDVRAFMEAGEVTE</sequence>
<evidence type="ECO:0000259" key="1">
    <source>
        <dbReference type="Pfam" id="PF12728"/>
    </source>
</evidence>
<dbReference type="InterPro" id="IPR041657">
    <property type="entry name" value="HTH_17"/>
</dbReference>
<gene>
    <name evidence="2" type="ORF">SAMN04488003_11147</name>
</gene>
<accession>A0A1H8EP78</accession>
<protein>
    <recommendedName>
        <fullName evidence="1">Helix-turn-helix domain-containing protein</fullName>
    </recommendedName>
</protein>
<dbReference type="Pfam" id="PF12728">
    <property type="entry name" value="HTH_17"/>
    <property type="match status" value="1"/>
</dbReference>
<dbReference type="STRING" id="245187.SAMN04488003_11147"/>
<dbReference type="EMBL" id="FOCI01000011">
    <property type="protein sequence ID" value="SEN21190.1"/>
    <property type="molecule type" value="Genomic_DNA"/>
</dbReference>
<name>A0A1H8EP78_9RHOB</name>
<dbReference type="Proteomes" id="UP000199585">
    <property type="component" value="Unassembled WGS sequence"/>
</dbReference>
<dbReference type="AlphaFoldDB" id="A0A1H8EP78"/>